<sequence>MSEIWKDVENFPNYMISNKGRVWSKTRVVRHKDRTKIAKGKILKNVLNSCGYFVVVLCIDGKTKTQLVHRLLAKHFIDNPLNKKCVNHIDGNKTNNNLSNLEWVTYSENNKHAYSTKLKLPSKQKLGAEHVNSKIDYDDVLEIRRKHKYESLGYKKLSDEYGVSVSQIARIVKYESWKHVGKGV</sequence>
<evidence type="ECO:0000313" key="3">
    <source>
        <dbReference type="Proteomes" id="UP000321057"/>
    </source>
</evidence>
<accession>A0ABQ0Y6S7</accession>
<comment type="caution">
    <text evidence="2">The sequence shown here is derived from an EMBL/GenBank/DDBJ whole genome shotgun (WGS) entry which is preliminary data.</text>
</comment>
<evidence type="ECO:0000313" key="2">
    <source>
        <dbReference type="EMBL" id="GEQ07105.1"/>
    </source>
</evidence>
<dbReference type="Proteomes" id="UP000321057">
    <property type="component" value="Unassembled WGS sequence"/>
</dbReference>
<dbReference type="InterPro" id="IPR003615">
    <property type="entry name" value="HNH_nuc"/>
</dbReference>
<dbReference type="Pfam" id="PF07463">
    <property type="entry name" value="NUMOD4"/>
    <property type="match status" value="1"/>
</dbReference>
<dbReference type="InterPro" id="IPR044925">
    <property type="entry name" value="His-Me_finger_sf"/>
</dbReference>
<reference evidence="2 3" key="1">
    <citation type="submission" date="2019-07" db="EMBL/GenBank/DDBJ databases">
        <title>Whole genome shotgun sequence of Staphylococcus gallinarum NBRC 109767.</title>
        <authorList>
            <person name="Hosoyama A."/>
            <person name="Uohara A."/>
            <person name="Ohji S."/>
            <person name="Ichikawa N."/>
        </authorList>
    </citation>
    <scope>NUCLEOTIDE SEQUENCE [LARGE SCALE GENOMIC DNA]</scope>
    <source>
        <strain evidence="2 3">NBRC 109767</strain>
    </source>
</reference>
<dbReference type="Pfam" id="PF13392">
    <property type="entry name" value="HNH_3"/>
    <property type="match status" value="1"/>
</dbReference>
<dbReference type="InterPro" id="IPR010902">
    <property type="entry name" value="NUMOD4"/>
</dbReference>
<proteinExistence type="predicted"/>
<dbReference type="EMBL" id="BKAX01000021">
    <property type="protein sequence ID" value="GEQ07105.1"/>
    <property type="molecule type" value="Genomic_DNA"/>
</dbReference>
<gene>
    <name evidence="2" type="ORF">SGA02_29330</name>
</gene>
<dbReference type="SUPFAM" id="SSF54060">
    <property type="entry name" value="His-Me finger endonucleases"/>
    <property type="match status" value="1"/>
</dbReference>
<dbReference type="Gene3D" id="3.90.75.20">
    <property type="match status" value="1"/>
</dbReference>
<organism evidence="2 3">
    <name type="scientific">Staphylococcus gallinarum</name>
    <dbReference type="NCBI Taxonomy" id="1293"/>
    <lineage>
        <taxon>Bacteria</taxon>
        <taxon>Bacillati</taxon>
        <taxon>Bacillota</taxon>
        <taxon>Bacilli</taxon>
        <taxon>Bacillales</taxon>
        <taxon>Staphylococcaceae</taxon>
        <taxon>Staphylococcus</taxon>
    </lineage>
</organism>
<dbReference type="SMART" id="SM00507">
    <property type="entry name" value="HNHc"/>
    <property type="match status" value="1"/>
</dbReference>
<keyword evidence="3" id="KW-1185">Reference proteome</keyword>
<evidence type="ECO:0000259" key="1">
    <source>
        <dbReference type="SMART" id="SM00507"/>
    </source>
</evidence>
<feature type="domain" description="HNH nuclease" evidence="1">
    <location>
        <begin position="62"/>
        <end position="110"/>
    </location>
</feature>
<name>A0ABQ0Y6S7_STAGA</name>
<protein>
    <recommendedName>
        <fullName evidence="1">HNH nuclease domain-containing protein</fullName>
    </recommendedName>
</protein>
<dbReference type="RefSeq" id="WP_042740091.1">
    <property type="nucleotide sequence ID" value="NZ_BKAX01000021.1"/>
</dbReference>